<evidence type="ECO:0000313" key="1">
    <source>
        <dbReference type="EMBL" id="WDG10301.1"/>
    </source>
</evidence>
<dbReference type="AlphaFoldDB" id="A0AAQ2Y2I4"/>
<gene>
    <name evidence="1" type="ORF">PUN50_23290</name>
</gene>
<dbReference type="InterPro" id="IPR011006">
    <property type="entry name" value="CheY-like_superfamily"/>
</dbReference>
<protein>
    <submittedName>
        <fullName evidence="1">Uncharacterized protein</fullName>
    </submittedName>
</protein>
<dbReference type="SUPFAM" id="SSF52172">
    <property type="entry name" value="CheY-like"/>
    <property type="match status" value="1"/>
</dbReference>
<dbReference type="RefSeq" id="WP_274291409.1">
    <property type="nucleotide sequence ID" value="NZ_CP117989.1"/>
</dbReference>
<evidence type="ECO:0000313" key="2">
    <source>
        <dbReference type="Proteomes" id="UP001219537"/>
    </source>
</evidence>
<dbReference type="Gene3D" id="3.40.50.2300">
    <property type="match status" value="1"/>
</dbReference>
<reference evidence="1" key="1">
    <citation type="submission" date="2023-02" db="EMBL/GenBank/DDBJ databases">
        <title>Isolation, identification, and genome analysis of Vibrio campbellii in the Penaeus vannamei larvae stage.</title>
        <authorList>
            <person name="Huang T."/>
            <person name="Zhang B."/>
        </authorList>
    </citation>
    <scope>NUCLEOTIDE SEQUENCE</scope>
    <source>
        <strain evidence="1">20220413_1</strain>
    </source>
</reference>
<dbReference type="EMBL" id="CP117989">
    <property type="protein sequence ID" value="WDG10301.1"/>
    <property type="molecule type" value="Genomic_DNA"/>
</dbReference>
<sequence length="151" mass="17434">MKFLIIEDDDYKKNKIIDCIMESFGDVFFQHAKSVNSAVVLLEELEPDYIVLLDMSLPTYDLDASSGGRPQGFGGIEILRNMEFFDLSNKVIVITQYETIPMGENEIDLKQIQDDLIEEFEEIFHELIHFNVVSDAWKIHLVNSITELKND</sequence>
<dbReference type="Proteomes" id="UP001219537">
    <property type="component" value="Chromosome 2"/>
</dbReference>
<accession>A0AAQ2Y2I4</accession>
<organism evidence="1 2">
    <name type="scientific">Vibrio campbellii</name>
    <dbReference type="NCBI Taxonomy" id="680"/>
    <lineage>
        <taxon>Bacteria</taxon>
        <taxon>Pseudomonadati</taxon>
        <taxon>Pseudomonadota</taxon>
        <taxon>Gammaproteobacteria</taxon>
        <taxon>Vibrionales</taxon>
        <taxon>Vibrionaceae</taxon>
        <taxon>Vibrio</taxon>
    </lineage>
</organism>
<proteinExistence type="predicted"/>
<name>A0AAQ2Y2I4_9VIBR</name>